<dbReference type="Proteomes" id="UP001162060">
    <property type="component" value="Unassembled WGS sequence"/>
</dbReference>
<reference evidence="2" key="1">
    <citation type="submission" date="2024-01" db="EMBL/GenBank/DDBJ databases">
        <authorList>
            <person name="Webb A."/>
        </authorList>
    </citation>
    <scope>NUCLEOTIDE SEQUENCE</scope>
    <source>
        <strain evidence="2">Pm1</strain>
    </source>
</reference>
<feature type="region of interest" description="Disordered" evidence="1">
    <location>
        <begin position="76"/>
        <end position="103"/>
    </location>
</feature>
<accession>A0AAV1U954</accession>
<evidence type="ECO:0000313" key="3">
    <source>
        <dbReference type="Proteomes" id="UP001162060"/>
    </source>
</evidence>
<dbReference type="AlphaFoldDB" id="A0AAV1U954"/>
<dbReference type="EMBL" id="CAKLBY020000172">
    <property type="protein sequence ID" value="CAK7931156.1"/>
    <property type="molecule type" value="Genomic_DNA"/>
</dbReference>
<evidence type="ECO:0000256" key="1">
    <source>
        <dbReference type="SAM" id="MobiDB-lite"/>
    </source>
</evidence>
<feature type="compositionally biased region" description="Polar residues" evidence="1">
    <location>
        <begin position="77"/>
        <end position="90"/>
    </location>
</feature>
<sequence>MRRKTSVVHGGHGLFKQTGRMDPGPSSEQATATPGRPGRIVQGGREEEPLANREPERLDETVGLGYNAKLTEFKCSHTGSSAGERSTSGRSARERLRATFGAP</sequence>
<evidence type="ECO:0000313" key="2">
    <source>
        <dbReference type="EMBL" id="CAK7931156.1"/>
    </source>
</evidence>
<organism evidence="2 3">
    <name type="scientific">Peronospora matthiolae</name>
    <dbReference type="NCBI Taxonomy" id="2874970"/>
    <lineage>
        <taxon>Eukaryota</taxon>
        <taxon>Sar</taxon>
        <taxon>Stramenopiles</taxon>
        <taxon>Oomycota</taxon>
        <taxon>Peronosporomycetes</taxon>
        <taxon>Peronosporales</taxon>
        <taxon>Peronosporaceae</taxon>
        <taxon>Peronospora</taxon>
    </lineage>
</organism>
<comment type="caution">
    <text evidence="2">The sequence shown here is derived from an EMBL/GenBank/DDBJ whole genome shotgun (WGS) entry which is preliminary data.</text>
</comment>
<proteinExistence type="predicted"/>
<feature type="region of interest" description="Disordered" evidence="1">
    <location>
        <begin position="1"/>
        <end position="61"/>
    </location>
</feature>
<name>A0AAV1U954_9STRA</name>
<protein>
    <submittedName>
        <fullName evidence="2">Uncharacterized protein</fullName>
    </submittedName>
</protein>
<feature type="compositionally biased region" description="Basic and acidic residues" evidence="1">
    <location>
        <begin position="44"/>
        <end position="60"/>
    </location>
</feature>
<gene>
    <name evidence="2" type="ORF">PM001_LOCUS16306</name>
</gene>